<accession>A0ABV3TIW7</accession>
<sequence>MLGLIEREGISRELVAKRSFRSIAQSLKRSPSTISREV</sequence>
<evidence type="ECO:0000313" key="2">
    <source>
        <dbReference type="EMBL" id="MEX1661532.1"/>
    </source>
</evidence>
<keyword evidence="3" id="KW-1185">Reference proteome</keyword>
<comment type="caution">
    <text evidence="2">The sequence shown here is derived from an EMBL/GenBank/DDBJ whole genome shotgun (WGS) entry which is preliminary data.</text>
</comment>
<dbReference type="EMBL" id="JBFRYC010000003">
    <property type="protein sequence ID" value="MEX1661532.1"/>
    <property type="molecule type" value="Genomic_DNA"/>
</dbReference>
<dbReference type="Pfam" id="PF13936">
    <property type="entry name" value="HTH_38"/>
    <property type="match status" value="1"/>
</dbReference>
<protein>
    <submittedName>
        <fullName evidence="2">Helix-turn-helix domain-containing protein</fullName>
    </submittedName>
</protein>
<dbReference type="Proteomes" id="UP001557465">
    <property type="component" value="Unassembled WGS sequence"/>
</dbReference>
<evidence type="ECO:0000259" key="1">
    <source>
        <dbReference type="Pfam" id="PF13936"/>
    </source>
</evidence>
<proteinExistence type="predicted"/>
<dbReference type="InterPro" id="IPR025246">
    <property type="entry name" value="IS30-like_HTH"/>
</dbReference>
<organism evidence="2 3">
    <name type="scientific">Thioclava arctica</name>
    <dbReference type="NCBI Taxonomy" id="3238301"/>
    <lineage>
        <taxon>Bacteria</taxon>
        <taxon>Pseudomonadati</taxon>
        <taxon>Pseudomonadota</taxon>
        <taxon>Alphaproteobacteria</taxon>
        <taxon>Rhodobacterales</taxon>
        <taxon>Paracoccaceae</taxon>
        <taxon>Thioclava</taxon>
    </lineage>
</organism>
<gene>
    <name evidence="2" type="ORF">AB4874_07670</name>
</gene>
<name>A0ABV3TIW7_9RHOB</name>
<reference evidence="2 3" key="1">
    <citation type="journal article" date="2011" name="Int. J. Syst. Evol. Microbiol.">
        <title>Zhongshania antarctica gen. nov., sp. nov. and Zhongshania guokunii sp. nov., gammaproteobacteria respectively isolated from coastal attached (fast) ice and surface seawater of the Antarctic.</title>
        <authorList>
            <person name="Li H.J."/>
            <person name="Zhang X.Y."/>
            <person name="Chen C.X."/>
            <person name="Zhang Y.J."/>
            <person name="Gao Z.M."/>
            <person name="Yu Y."/>
            <person name="Chen X.L."/>
            <person name="Chen B."/>
            <person name="Zhang Y.Z."/>
        </authorList>
    </citation>
    <scope>NUCLEOTIDE SEQUENCE [LARGE SCALE GENOMIC DNA]</scope>
    <source>
        <strain evidence="2 3">15-R06ZXC-3</strain>
    </source>
</reference>
<feature type="domain" description="Transposase IS30-like HTH" evidence="1">
    <location>
        <begin position="2"/>
        <end position="38"/>
    </location>
</feature>
<evidence type="ECO:0000313" key="3">
    <source>
        <dbReference type="Proteomes" id="UP001557465"/>
    </source>
</evidence>